<accession>A0A5J4P142</accession>
<dbReference type="Pfam" id="PF15778">
    <property type="entry name" value="UNC80_N"/>
    <property type="match status" value="2"/>
</dbReference>
<dbReference type="GO" id="GO:0055080">
    <property type="term" value="P:monoatomic cation homeostasis"/>
    <property type="evidence" value="ECO:0007669"/>
    <property type="project" value="TreeGrafter"/>
</dbReference>
<dbReference type="EMBL" id="QNGE01000157">
    <property type="protein sequence ID" value="KAA3681646.1"/>
    <property type="molecule type" value="Genomic_DNA"/>
</dbReference>
<evidence type="ECO:0000259" key="2">
    <source>
        <dbReference type="Pfam" id="PF15778"/>
    </source>
</evidence>
<evidence type="ECO:0000313" key="4">
    <source>
        <dbReference type="Proteomes" id="UP000324629"/>
    </source>
</evidence>
<evidence type="ECO:0000313" key="3">
    <source>
        <dbReference type="EMBL" id="KAA3681646.1"/>
    </source>
</evidence>
<comment type="caution">
    <text evidence="3">The sequence shown here is derived from an EMBL/GenBank/DDBJ whole genome shotgun (WGS) entry which is preliminary data.</text>
</comment>
<feature type="region of interest" description="Disordered" evidence="1">
    <location>
        <begin position="384"/>
        <end position="406"/>
    </location>
</feature>
<organism evidence="3 4">
    <name type="scientific">Paragonimus westermani</name>
    <dbReference type="NCBI Taxonomy" id="34504"/>
    <lineage>
        <taxon>Eukaryota</taxon>
        <taxon>Metazoa</taxon>
        <taxon>Spiralia</taxon>
        <taxon>Lophotrochozoa</taxon>
        <taxon>Platyhelminthes</taxon>
        <taxon>Trematoda</taxon>
        <taxon>Digenea</taxon>
        <taxon>Plagiorchiida</taxon>
        <taxon>Troglotremata</taxon>
        <taxon>Troglotrematidae</taxon>
        <taxon>Paragonimus</taxon>
    </lineage>
</organism>
<proteinExistence type="predicted"/>
<dbReference type="Proteomes" id="UP000324629">
    <property type="component" value="Unassembled WGS sequence"/>
</dbReference>
<dbReference type="GO" id="GO:0005261">
    <property type="term" value="F:monoatomic cation channel activity"/>
    <property type="evidence" value="ECO:0007669"/>
    <property type="project" value="TreeGrafter"/>
</dbReference>
<dbReference type="GO" id="GO:0034703">
    <property type="term" value="C:cation channel complex"/>
    <property type="evidence" value="ECO:0007669"/>
    <property type="project" value="TreeGrafter"/>
</dbReference>
<dbReference type="AlphaFoldDB" id="A0A5J4P142"/>
<feature type="domain" description="Cation channel complex component UNC80 N-terminal" evidence="2">
    <location>
        <begin position="2"/>
        <end position="38"/>
    </location>
</feature>
<dbReference type="InterPro" id="IPR031542">
    <property type="entry name" value="UNC80_N"/>
</dbReference>
<name>A0A5J4P142_9TREM</name>
<feature type="domain" description="Cation channel complex component UNC80 N-terminal" evidence="2">
    <location>
        <begin position="54"/>
        <end position="157"/>
    </location>
</feature>
<evidence type="ECO:0000256" key="1">
    <source>
        <dbReference type="SAM" id="MobiDB-lite"/>
    </source>
</evidence>
<feature type="compositionally biased region" description="Polar residues" evidence="1">
    <location>
        <begin position="388"/>
        <end position="406"/>
    </location>
</feature>
<dbReference type="PANTHER" id="PTHR31781:SF1">
    <property type="entry name" value="PROTEIN UNC-80 HOMOLOG"/>
    <property type="match status" value="1"/>
</dbReference>
<reference evidence="3 4" key="1">
    <citation type="journal article" date="2019" name="Gigascience">
        <title>Whole-genome sequence of the oriental lung fluke Paragonimus westermani.</title>
        <authorList>
            <person name="Oey H."/>
            <person name="Zakrzewski M."/>
            <person name="Narain K."/>
            <person name="Devi K.R."/>
            <person name="Agatsuma T."/>
            <person name="Nawaratna S."/>
            <person name="Gobert G.N."/>
            <person name="Jones M.K."/>
            <person name="Ragan M.A."/>
            <person name="McManus D.P."/>
            <person name="Krause L."/>
        </authorList>
    </citation>
    <scope>NUCLEOTIDE SEQUENCE [LARGE SCALE GENOMIC DNA]</scope>
    <source>
        <strain evidence="3 4">IND2009</strain>
    </source>
</reference>
<sequence length="532" mass="59460">MSRWQFIKAAFPHVLHCGSAMLREKLRNHMLNVQQYQRQLRTDQALLSASQSPLQFSQAETKLLYTLHWILLDAASECEDAELEGLGHRVACSRNGERRFLHDLSSLQLFIYLFVPLIEQLKAADFETLKLEAGLQIWIPLMAHRQPQIGTLSLPVKLFDLEHLFCSRTPVTSYGVPRTTFAADSTHVDSSGTSSKTGTKKVGGIYIGEEDQINSQKPLKPFELNEHIPSVEDNSATVEQDEQSVFGYARIQQLLTNETSKYLAEQINFPANVDGTTTYFQNGAVSLLATHCDLAVIRCLYCAEWCEPGVNWSLTYLYKRLLLLRSERLRQDQETRRLLRLTRGGATIRELGATANLSMSDTLMFQLKSQSMPDLTVIYTPGRRQKGSVENQRASYQPISHPNQTYDKSGYVGPTNSVHTNSHPFPTVSNGSVLDLGPRSDGLDRQEIRKDSGGLRLARSHFSADVKTSMDESTNLSLRTSDTFGGDSGLSLALPLVTFSGARLNSALSPNHQPSWKNSKRSRIADIKVSPI</sequence>
<dbReference type="PANTHER" id="PTHR31781">
    <property type="entry name" value="UNC80"/>
    <property type="match status" value="1"/>
</dbReference>
<dbReference type="GO" id="GO:0030424">
    <property type="term" value="C:axon"/>
    <property type="evidence" value="ECO:0007669"/>
    <property type="project" value="TreeGrafter"/>
</dbReference>
<gene>
    <name evidence="3" type="ORF">DEA37_0007124</name>
</gene>
<keyword evidence="4" id="KW-1185">Reference proteome</keyword>
<protein>
    <recommendedName>
        <fullName evidence="2">Cation channel complex component UNC80 N-terminal domain-containing protein</fullName>
    </recommendedName>
</protein>